<feature type="transmembrane region" description="Helical" evidence="2">
    <location>
        <begin position="128"/>
        <end position="155"/>
    </location>
</feature>
<evidence type="ECO:0000256" key="1">
    <source>
        <dbReference type="SAM" id="MobiDB-lite"/>
    </source>
</evidence>
<feature type="transmembrane region" description="Helical" evidence="2">
    <location>
        <begin position="7"/>
        <end position="31"/>
    </location>
</feature>
<reference evidence="4" key="1">
    <citation type="journal article" date="2019" name="Int. J. Syst. Evol. Microbiol.">
        <title>The Global Catalogue of Microorganisms (GCM) 10K type strain sequencing project: providing services to taxonomists for standard genome sequencing and annotation.</title>
        <authorList>
            <consortium name="The Broad Institute Genomics Platform"/>
            <consortium name="The Broad Institute Genome Sequencing Center for Infectious Disease"/>
            <person name="Wu L."/>
            <person name="Ma J."/>
        </authorList>
    </citation>
    <scope>NUCLEOTIDE SEQUENCE [LARGE SCALE GENOMIC DNA]</scope>
    <source>
        <strain evidence="4">CGMCC 1.12778</strain>
    </source>
</reference>
<dbReference type="Proteomes" id="UP000643279">
    <property type="component" value="Unassembled WGS sequence"/>
</dbReference>
<sequence>MTGAVEWACFSVGVFLAIWTWTSVIGTLIVPRQHKDRLSAAAGLIAKGVFAVARRPIRTYRRLDRLLAWQAPMSLFIRLGMWMLLFYFSFALMLLPSVHADAQRALTEAGSALFTLGYAPPDEAGNTLLVYLAAFTGLVVIALQVGYLPALYAAFNRRESEVTLLVSRAGSPAWGPELLIRTRFGLSTVDTTAELGTLYATWEQWAAEVAESHSTYLTLCTLRSPLPESNWLTALLSVMDSAALQLSLSPGIAPTLRARLLLRMGFTCLNQIAEALSVPVVEDVDPDGETELTFSEFSHAVSLLRSAGYPVEHTAEQAWPHFRGWRLNYEAVAYRLAYIIDAPPALWSGPRRLATAQIPPKRPANRVASEAHSEDPQLNLRGPDPTP</sequence>
<keyword evidence="2" id="KW-1133">Transmembrane helix</keyword>
<keyword evidence="2" id="KW-0472">Membrane</keyword>
<protein>
    <submittedName>
        <fullName evidence="3">Uncharacterized protein</fullName>
    </submittedName>
</protein>
<feature type="transmembrane region" description="Helical" evidence="2">
    <location>
        <begin position="37"/>
        <end position="54"/>
    </location>
</feature>
<name>A0ABQ2AWJ4_9MICC</name>
<accession>A0ABQ2AWJ4</accession>
<feature type="transmembrane region" description="Helical" evidence="2">
    <location>
        <begin position="75"/>
        <end position="95"/>
    </location>
</feature>
<evidence type="ECO:0000313" key="4">
    <source>
        <dbReference type="Proteomes" id="UP000643279"/>
    </source>
</evidence>
<comment type="caution">
    <text evidence="3">The sequence shown here is derived from an EMBL/GenBank/DDBJ whole genome shotgun (WGS) entry which is preliminary data.</text>
</comment>
<keyword evidence="4" id="KW-1185">Reference proteome</keyword>
<organism evidence="3 4">
    <name type="scientific">Arthrobacter liuii</name>
    <dbReference type="NCBI Taxonomy" id="1476996"/>
    <lineage>
        <taxon>Bacteria</taxon>
        <taxon>Bacillati</taxon>
        <taxon>Actinomycetota</taxon>
        <taxon>Actinomycetes</taxon>
        <taxon>Micrococcales</taxon>
        <taxon>Micrococcaceae</taxon>
        <taxon>Arthrobacter</taxon>
    </lineage>
</organism>
<gene>
    <name evidence="3" type="ORF">GCM10007170_36330</name>
</gene>
<dbReference type="EMBL" id="BMFW01000024">
    <property type="protein sequence ID" value="GGI00058.1"/>
    <property type="molecule type" value="Genomic_DNA"/>
</dbReference>
<feature type="region of interest" description="Disordered" evidence="1">
    <location>
        <begin position="357"/>
        <end position="387"/>
    </location>
</feature>
<keyword evidence="2" id="KW-0812">Transmembrane</keyword>
<evidence type="ECO:0000256" key="2">
    <source>
        <dbReference type="SAM" id="Phobius"/>
    </source>
</evidence>
<proteinExistence type="predicted"/>
<evidence type="ECO:0000313" key="3">
    <source>
        <dbReference type="EMBL" id="GGI00058.1"/>
    </source>
</evidence>